<evidence type="ECO:0000313" key="2">
    <source>
        <dbReference type="EMBL" id="MFD2043058.1"/>
    </source>
</evidence>
<keyword evidence="3" id="KW-1185">Reference proteome</keyword>
<accession>A0ABW4VV80</accession>
<dbReference type="RefSeq" id="WP_377554869.1">
    <property type="nucleotide sequence ID" value="NZ_JBHUHQ010000002.1"/>
</dbReference>
<proteinExistence type="predicted"/>
<feature type="transmembrane region" description="Helical" evidence="1">
    <location>
        <begin position="7"/>
        <end position="27"/>
    </location>
</feature>
<evidence type="ECO:0000313" key="3">
    <source>
        <dbReference type="Proteomes" id="UP001597383"/>
    </source>
</evidence>
<feature type="transmembrane region" description="Helical" evidence="1">
    <location>
        <begin position="39"/>
        <end position="60"/>
    </location>
</feature>
<dbReference type="EMBL" id="JBHUHQ010000002">
    <property type="protein sequence ID" value="MFD2043058.1"/>
    <property type="molecule type" value="Genomic_DNA"/>
</dbReference>
<keyword evidence="1" id="KW-0812">Transmembrane</keyword>
<keyword evidence="1" id="KW-0472">Membrane</keyword>
<evidence type="ECO:0000256" key="1">
    <source>
        <dbReference type="SAM" id="Phobius"/>
    </source>
</evidence>
<reference evidence="3" key="1">
    <citation type="journal article" date="2019" name="Int. J. Syst. Evol. Microbiol.">
        <title>The Global Catalogue of Microorganisms (GCM) 10K type strain sequencing project: providing services to taxonomists for standard genome sequencing and annotation.</title>
        <authorList>
            <consortium name="The Broad Institute Genomics Platform"/>
            <consortium name="The Broad Institute Genome Sequencing Center for Infectious Disease"/>
            <person name="Wu L."/>
            <person name="Ma J."/>
        </authorList>
    </citation>
    <scope>NUCLEOTIDE SEQUENCE [LARGE SCALE GENOMIC DNA]</scope>
    <source>
        <strain evidence="3">R28</strain>
    </source>
</reference>
<keyword evidence="1" id="KW-1133">Transmembrane helix</keyword>
<organism evidence="2 3">
    <name type="scientific">Ornithinibacillus salinisoli</name>
    <dbReference type="NCBI Taxonomy" id="1848459"/>
    <lineage>
        <taxon>Bacteria</taxon>
        <taxon>Bacillati</taxon>
        <taxon>Bacillota</taxon>
        <taxon>Bacilli</taxon>
        <taxon>Bacillales</taxon>
        <taxon>Bacillaceae</taxon>
        <taxon>Ornithinibacillus</taxon>
    </lineage>
</organism>
<gene>
    <name evidence="2" type="ORF">ACFSJF_01875</name>
</gene>
<name>A0ABW4VV80_9BACI</name>
<sequence>MRKDTLLFWIFFVILLFASYQFYFYFISHLFVDLFQTDLMNLVIFPIIFIPLSAVLARIAKNFFLSDKAN</sequence>
<comment type="caution">
    <text evidence="2">The sequence shown here is derived from an EMBL/GenBank/DDBJ whole genome shotgun (WGS) entry which is preliminary data.</text>
</comment>
<protein>
    <submittedName>
        <fullName evidence="2">Uncharacterized protein</fullName>
    </submittedName>
</protein>
<dbReference type="Proteomes" id="UP001597383">
    <property type="component" value="Unassembled WGS sequence"/>
</dbReference>